<feature type="transmembrane region" description="Helical" evidence="6">
    <location>
        <begin position="230"/>
        <end position="252"/>
    </location>
</feature>
<keyword evidence="2 6" id="KW-0812">Transmembrane</keyword>
<feature type="transmembrane region" description="Helical" evidence="6">
    <location>
        <begin position="51"/>
        <end position="70"/>
    </location>
</feature>
<reference evidence="7" key="1">
    <citation type="submission" date="2019-12" db="EMBL/GenBank/DDBJ databases">
        <title>Clostridiaceae gen. nov. sp. nov., isolated from sediment in Xinjiang, China.</title>
        <authorList>
            <person name="Zhang R."/>
        </authorList>
    </citation>
    <scope>NUCLEOTIDE SEQUENCE</scope>
    <source>
        <strain evidence="7">D2Q-11</strain>
    </source>
</reference>
<dbReference type="PANTHER" id="PTHR30474:SF3">
    <property type="entry name" value="PEPTIDOGLYCAN GLYCOSYLTRANSFERASE RODA"/>
    <property type="match status" value="1"/>
</dbReference>
<dbReference type="Pfam" id="PF01098">
    <property type="entry name" value="FTSW_RODA_SPOVE"/>
    <property type="match status" value="1"/>
</dbReference>
<feature type="transmembrane region" description="Helical" evidence="6">
    <location>
        <begin position="304"/>
        <end position="325"/>
    </location>
</feature>
<evidence type="ECO:0000256" key="4">
    <source>
        <dbReference type="ARBA" id="ARBA00022989"/>
    </source>
</evidence>
<keyword evidence="5 6" id="KW-0472">Membrane</keyword>
<evidence type="ECO:0000256" key="5">
    <source>
        <dbReference type="ARBA" id="ARBA00023136"/>
    </source>
</evidence>
<evidence type="ECO:0000256" key="3">
    <source>
        <dbReference type="ARBA" id="ARBA00022960"/>
    </source>
</evidence>
<comment type="subcellular location">
    <subcellularLocation>
        <location evidence="1">Membrane</location>
        <topology evidence="1">Multi-pass membrane protein</topology>
    </subcellularLocation>
</comment>
<protein>
    <submittedName>
        <fullName evidence="7">FtsW/RodA/SpoVE family cell cycle protein</fullName>
    </submittedName>
</protein>
<evidence type="ECO:0000256" key="1">
    <source>
        <dbReference type="ARBA" id="ARBA00004141"/>
    </source>
</evidence>
<feature type="transmembrane region" description="Helical" evidence="6">
    <location>
        <begin position="272"/>
        <end position="292"/>
    </location>
</feature>
<evidence type="ECO:0000256" key="6">
    <source>
        <dbReference type="SAM" id="Phobius"/>
    </source>
</evidence>
<dbReference type="Proteomes" id="UP000724672">
    <property type="component" value="Unassembled WGS sequence"/>
</dbReference>
<comment type="caution">
    <text evidence="7">The sequence shown here is derived from an EMBL/GenBank/DDBJ whole genome shotgun (WGS) entry which is preliminary data.</text>
</comment>
<name>A0A942USC6_9FIRM</name>
<feature type="transmembrane region" description="Helical" evidence="6">
    <location>
        <begin position="22"/>
        <end position="39"/>
    </location>
</feature>
<keyword evidence="4 6" id="KW-1133">Transmembrane helix</keyword>
<feature type="transmembrane region" description="Helical" evidence="6">
    <location>
        <begin position="114"/>
        <end position="147"/>
    </location>
</feature>
<dbReference type="GO" id="GO:0051301">
    <property type="term" value="P:cell division"/>
    <property type="evidence" value="ECO:0007669"/>
    <property type="project" value="InterPro"/>
</dbReference>
<dbReference type="GO" id="GO:0032153">
    <property type="term" value="C:cell division site"/>
    <property type="evidence" value="ECO:0007669"/>
    <property type="project" value="TreeGrafter"/>
</dbReference>
<dbReference type="GO" id="GO:0008360">
    <property type="term" value="P:regulation of cell shape"/>
    <property type="evidence" value="ECO:0007669"/>
    <property type="project" value="UniProtKB-KW"/>
</dbReference>
<gene>
    <name evidence="7" type="ORF">GOQ27_04470</name>
</gene>
<keyword evidence="8" id="KW-1185">Reference proteome</keyword>
<evidence type="ECO:0000313" key="7">
    <source>
        <dbReference type="EMBL" id="MBS4537703.1"/>
    </source>
</evidence>
<evidence type="ECO:0000256" key="2">
    <source>
        <dbReference type="ARBA" id="ARBA00022692"/>
    </source>
</evidence>
<proteinExistence type="predicted"/>
<feature type="transmembrane region" description="Helical" evidence="6">
    <location>
        <begin position="82"/>
        <end position="102"/>
    </location>
</feature>
<feature type="transmembrane region" description="Helical" evidence="6">
    <location>
        <begin position="153"/>
        <end position="173"/>
    </location>
</feature>
<organism evidence="7 8">
    <name type="scientific">Anaeromonas frigoriresistens</name>
    <dbReference type="NCBI Taxonomy" id="2683708"/>
    <lineage>
        <taxon>Bacteria</taxon>
        <taxon>Bacillati</taxon>
        <taxon>Bacillota</taxon>
        <taxon>Tissierellia</taxon>
        <taxon>Tissierellales</taxon>
        <taxon>Thermohalobacteraceae</taxon>
        <taxon>Anaeromonas</taxon>
    </lineage>
</organism>
<evidence type="ECO:0000313" key="8">
    <source>
        <dbReference type="Proteomes" id="UP000724672"/>
    </source>
</evidence>
<dbReference type="PANTHER" id="PTHR30474">
    <property type="entry name" value="CELL CYCLE PROTEIN"/>
    <property type="match status" value="1"/>
</dbReference>
<dbReference type="InterPro" id="IPR001182">
    <property type="entry name" value="FtsW/RodA"/>
</dbReference>
<keyword evidence="3" id="KW-0133">Cell shape</keyword>
<dbReference type="GO" id="GO:0005886">
    <property type="term" value="C:plasma membrane"/>
    <property type="evidence" value="ECO:0007669"/>
    <property type="project" value="TreeGrafter"/>
</dbReference>
<sequence>MLLTIGLPMIYRIDKELAFRQTLWYIFGLIVFFIVIFVFKKYFITNRYTYLYMGVIYIMFIMTFIFGSRIKGSINWIKFNGISFQPSEVIKILFILFIASYFTNRDKKLKKSYFLFIVYSIIGLFFFQKDLGSALLLYLVFMSIYYLNEENKFALLMNLFGAIIVGINSIIIFDHVKVRMISWINPWKYIDGAGYQITQSLFAISEGGYLGVGLGKGHPKYIPEVQTDFIFSAIIEEMGILMGIAIVLLYILFIYKGIKITLNQKNNFIRQVALGITMMTGFQAFIIIGGSIKLIPLTGITLPFVSYGGSSIVMSFVSIGLLQVASQELEGEFHSE</sequence>
<dbReference type="EMBL" id="WSFT01000021">
    <property type="protein sequence ID" value="MBS4537703.1"/>
    <property type="molecule type" value="Genomic_DNA"/>
</dbReference>
<dbReference type="AlphaFoldDB" id="A0A942USC6"/>
<dbReference type="GO" id="GO:0015648">
    <property type="term" value="F:lipid-linked peptidoglycan transporter activity"/>
    <property type="evidence" value="ECO:0007669"/>
    <property type="project" value="TreeGrafter"/>
</dbReference>
<accession>A0A942USC6</accession>
<dbReference type="RefSeq" id="WP_203365634.1">
    <property type="nucleotide sequence ID" value="NZ_WSFT01000021.1"/>
</dbReference>
<feature type="transmembrane region" description="Helical" evidence="6">
    <location>
        <begin position="193"/>
        <end position="210"/>
    </location>
</feature>